<evidence type="ECO:0000313" key="18">
    <source>
        <dbReference type="Proteomes" id="UP001204376"/>
    </source>
</evidence>
<keyword evidence="14" id="KW-0449">Lipoprotein</keyword>
<dbReference type="InterPro" id="IPR003715">
    <property type="entry name" value="Poly_export_N"/>
</dbReference>
<evidence type="ECO:0000313" key="17">
    <source>
        <dbReference type="EMBL" id="MCQ6956459.1"/>
    </source>
</evidence>
<evidence type="ECO:0000256" key="9">
    <source>
        <dbReference type="ARBA" id="ARBA00023065"/>
    </source>
</evidence>
<evidence type="ECO:0000256" key="2">
    <source>
        <dbReference type="ARBA" id="ARBA00009450"/>
    </source>
</evidence>
<organism evidence="17 18">
    <name type="scientific">Mucilaginibacter aquariorum</name>
    <dbReference type="NCBI Taxonomy" id="2967225"/>
    <lineage>
        <taxon>Bacteria</taxon>
        <taxon>Pseudomonadati</taxon>
        <taxon>Bacteroidota</taxon>
        <taxon>Sphingobacteriia</taxon>
        <taxon>Sphingobacteriales</taxon>
        <taxon>Sphingobacteriaceae</taxon>
        <taxon>Mucilaginibacter</taxon>
    </lineage>
</organism>
<evidence type="ECO:0000256" key="4">
    <source>
        <dbReference type="ARBA" id="ARBA00022452"/>
    </source>
</evidence>
<keyword evidence="8" id="KW-0625">Polysaccharide transport</keyword>
<dbReference type="RefSeq" id="WP_256536675.1">
    <property type="nucleotide sequence ID" value="NZ_JANHOH010000001.1"/>
</dbReference>
<evidence type="ECO:0000256" key="7">
    <source>
        <dbReference type="ARBA" id="ARBA00022729"/>
    </source>
</evidence>
<sequence>MKLFLPVVCIVLALTSCGSYKKTSYFQDVNLSSITTERIKNFNPITIQPEDVLGISISSLNPESSTVFNFTSNTVNGTNENYGGYLVDQQGQILLPIIGNVKVSNLTTAQVKEKIRLKLLEYLKEPVVILKLLNFKISVMGDVAQPGVFKIPNERLTLAEGLSLAGDLNITALRQILIIREIDGNRQYIPVDLSKKEVFSSPYYYLKNNDVIYVQPGRAKYAAVDRTIPQISLLLSVISVAAIFLTRK</sequence>
<evidence type="ECO:0000256" key="8">
    <source>
        <dbReference type="ARBA" id="ARBA00023047"/>
    </source>
</evidence>
<keyword evidence="6" id="KW-0812">Transmembrane</keyword>
<dbReference type="PANTHER" id="PTHR33619">
    <property type="entry name" value="POLYSACCHARIDE EXPORT PROTEIN GFCE-RELATED"/>
    <property type="match status" value="1"/>
</dbReference>
<evidence type="ECO:0000256" key="5">
    <source>
        <dbReference type="ARBA" id="ARBA00022597"/>
    </source>
</evidence>
<evidence type="ECO:0000256" key="12">
    <source>
        <dbReference type="ARBA" id="ARBA00023139"/>
    </source>
</evidence>
<evidence type="ECO:0000256" key="1">
    <source>
        <dbReference type="ARBA" id="ARBA00004571"/>
    </source>
</evidence>
<keyword evidence="18" id="KW-1185">Reference proteome</keyword>
<keyword evidence="9" id="KW-0406">Ion transport</keyword>
<name>A0ABT1SVT8_9SPHI</name>
<evidence type="ECO:0000256" key="13">
    <source>
        <dbReference type="ARBA" id="ARBA00023237"/>
    </source>
</evidence>
<reference evidence="17 18" key="1">
    <citation type="submission" date="2022-07" db="EMBL/GenBank/DDBJ databases">
        <title>Mucilaginibacter sp. JC4.</title>
        <authorList>
            <person name="Le V."/>
            <person name="Ko S.-R."/>
            <person name="Ahn C.-Y."/>
            <person name="Oh H.-M."/>
        </authorList>
    </citation>
    <scope>NUCLEOTIDE SEQUENCE [LARGE SCALE GENOMIC DNA]</scope>
    <source>
        <strain evidence="17 18">JC4</strain>
    </source>
</reference>
<comment type="subcellular location">
    <subcellularLocation>
        <location evidence="1">Cell outer membrane</location>
        <topology evidence="1">Multi-pass membrane protein</topology>
    </subcellularLocation>
</comment>
<evidence type="ECO:0000256" key="10">
    <source>
        <dbReference type="ARBA" id="ARBA00023114"/>
    </source>
</evidence>
<keyword evidence="12" id="KW-0564">Palmitate</keyword>
<gene>
    <name evidence="17" type="ORF">NPE20_00740</name>
</gene>
<dbReference type="EMBL" id="JANHOH010000001">
    <property type="protein sequence ID" value="MCQ6956459.1"/>
    <property type="molecule type" value="Genomic_DNA"/>
</dbReference>
<evidence type="ECO:0000259" key="15">
    <source>
        <dbReference type="Pfam" id="PF02563"/>
    </source>
</evidence>
<evidence type="ECO:0000259" key="16">
    <source>
        <dbReference type="Pfam" id="PF22461"/>
    </source>
</evidence>
<keyword evidence="3" id="KW-0813">Transport</keyword>
<keyword evidence="4" id="KW-1134">Transmembrane beta strand</keyword>
<dbReference type="PROSITE" id="PS51257">
    <property type="entry name" value="PROKAR_LIPOPROTEIN"/>
    <property type="match status" value="1"/>
</dbReference>
<protein>
    <submittedName>
        <fullName evidence="17">Polysaccharide biosynthesis/export family protein</fullName>
    </submittedName>
</protein>
<comment type="caution">
    <text evidence="17">The sequence shown here is derived from an EMBL/GenBank/DDBJ whole genome shotgun (WGS) entry which is preliminary data.</text>
</comment>
<dbReference type="Gene3D" id="3.10.560.10">
    <property type="entry name" value="Outer membrane lipoprotein wza domain like"/>
    <property type="match status" value="1"/>
</dbReference>
<keyword evidence="7" id="KW-0732">Signal</keyword>
<keyword evidence="5" id="KW-0762">Sugar transport</keyword>
<dbReference type="InterPro" id="IPR049712">
    <property type="entry name" value="Poly_export"/>
</dbReference>
<keyword evidence="13" id="KW-0998">Cell outer membrane</keyword>
<dbReference type="Gene3D" id="3.30.1950.10">
    <property type="entry name" value="wza like domain"/>
    <property type="match status" value="1"/>
</dbReference>
<dbReference type="Pfam" id="PF02563">
    <property type="entry name" value="Poly_export"/>
    <property type="match status" value="1"/>
</dbReference>
<keyword evidence="11" id="KW-0472">Membrane</keyword>
<evidence type="ECO:0000256" key="11">
    <source>
        <dbReference type="ARBA" id="ARBA00023136"/>
    </source>
</evidence>
<keyword evidence="10" id="KW-0626">Porin</keyword>
<dbReference type="Proteomes" id="UP001204376">
    <property type="component" value="Unassembled WGS sequence"/>
</dbReference>
<feature type="domain" description="SLBB" evidence="16">
    <location>
        <begin position="136"/>
        <end position="214"/>
    </location>
</feature>
<accession>A0ABT1SVT8</accession>
<feature type="domain" description="Polysaccharide export protein N-terminal" evidence="15">
    <location>
        <begin position="44"/>
        <end position="131"/>
    </location>
</feature>
<comment type="similarity">
    <text evidence="2">Belongs to the BexD/CtrA/VexA family.</text>
</comment>
<evidence type="ECO:0000256" key="3">
    <source>
        <dbReference type="ARBA" id="ARBA00022448"/>
    </source>
</evidence>
<dbReference type="InterPro" id="IPR054765">
    <property type="entry name" value="SLBB_dom"/>
</dbReference>
<proteinExistence type="inferred from homology"/>
<evidence type="ECO:0000256" key="6">
    <source>
        <dbReference type="ARBA" id="ARBA00022692"/>
    </source>
</evidence>
<dbReference type="Pfam" id="PF22461">
    <property type="entry name" value="SLBB_2"/>
    <property type="match status" value="1"/>
</dbReference>
<dbReference type="PANTHER" id="PTHR33619:SF3">
    <property type="entry name" value="POLYSACCHARIDE EXPORT PROTEIN GFCE-RELATED"/>
    <property type="match status" value="1"/>
</dbReference>
<evidence type="ECO:0000256" key="14">
    <source>
        <dbReference type="ARBA" id="ARBA00023288"/>
    </source>
</evidence>